<dbReference type="InterPro" id="IPR016181">
    <property type="entry name" value="Acyl_CoA_acyltransferase"/>
</dbReference>
<dbReference type="Pfam" id="PF13302">
    <property type="entry name" value="Acetyltransf_3"/>
    <property type="match status" value="1"/>
</dbReference>
<dbReference type="EMBL" id="QJSX01000012">
    <property type="protein sequence ID" value="PYE52724.1"/>
    <property type="molecule type" value="Genomic_DNA"/>
</dbReference>
<dbReference type="PANTHER" id="PTHR43792">
    <property type="entry name" value="GNAT FAMILY, PUTATIVE (AFU_ORTHOLOGUE AFUA_3G00765)-RELATED-RELATED"/>
    <property type="match status" value="1"/>
</dbReference>
<dbReference type="InterPro" id="IPR000182">
    <property type="entry name" value="GNAT_dom"/>
</dbReference>
<gene>
    <name evidence="2" type="ORF">DES52_11245</name>
</gene>
<organism evidence="2 3">
    <name type="scientific">Deinococcus yavapaiensis KR-236</name>
    <dbReference type="NCBI Taxonomy" id="694435"/>
    <lineage>
        <taxon>Bacteria</taxon>
        <taxon>Thermotogati</taxon>
        <taxon>Deinococcota</taxon>
        <taxon>Deinococci</taxon>
        <taxon>Deinococcales</taxon>
        <taxon>Deinococcaceae</taxon>
        <taxon>Deinococcus</taxon>
    </lineage>
</organism>
<dbReference type="Gene3D" id="3.40.630.30">
    <property type="match status" value="1"/>
</dbReference>
<accession>A0A318SFE7</accession>
<dbReference type="PROSITE" id="PS51186">
    <property type="entry name" value="GNAT"/>
    <property type="match status" value="1"/>
</dbReference>
<dbReference type="GO" id="GO:0016747">
    <property type="term" value="F:acyltransferase activity, transferring groups other than amino-acyl groups"/>
    <property type="evidence" value="ECO:0007669"/>
    <property type="project" value="InterPro"/>
</dbReference>
<dbReference type="AlphaFoldDB" id="A0A318SFE7"/>
<sequence length="184" mass="20927">MIDTLPLIPSFSTLRLHLRPFSSEDAHDVYVLASDVSVAKFTFVPHPYPVGAAASWIDGHEEEARSGRQLSWAITRRERLVGCVELAFNDFHGWAEIGFWLGAPHRGRGYATEAAERVLAYAFEKRGRRRVQAAVFVENEASARVLARLGLRREGTLRAYGRPSSWRSGDSWMYGMTRQDFERR</sequence>
<dbReference type="SUPFAM" id="SSF55729">
    <property type="entry name" value="Acyl-CoA N-acyltransferases (Nat)"/>
    <property type="match status" value="1"/>
</dbReference>
<dbReference type="Proteomes" id="UP000248326">
    <property type="component" value="Unassembled WGS sequence"/>
</dbReference>
<dbReference type="RefSeq" id="WP_110887615.1">
    <property type="nucleotide sequence ID" value="NZ_QJSX01000012.1"/>
</dbReference>
<dbReference type="OrthoDB" id="9798081at2"/>
<dbReference type="CDD" id="cd04301">
    <property type="entry name" value="NAT_SF"/>
    <property type="match status" value="1"/>
</dbReference>
<proteinExistence type="predicted"/>
<evidence type="ECO:0000313" key="3">
    <source>
        <dbReference type="Proteomes" id="UP000248326"/>
    </source>
</evidence>
<evidence type="ECO:0000259" key="1">
    <source>
        <dbReference type="PROSITE" id="PS51186"/>
    </source>
</evidence>
<reference evidence="2 3" key="1">
    <citation type="submission" date="2018-06" db="EMBL/GenBank/DDBJ databases">
        <title>Genomic Encyclopedia of Type Strains, Phase IV (KMG-IV): sequencing the most valuable type-strain genomes for metagenomic binning, comparative biology and taxonomic classification.</title>
        <authorList>
            <person name="Goeker M."/>
        </authorList>
    </citation>
    <scope>NUCLEOTIDE SEQUENCE [LARGE SCALE GENOMIC DNA]</scope>
    <source>
        <strain evidence="2 3">DSM 18048</strain>
    </source>
</reference>
<name>A0A318SFE7_9DEIO</name>
<keyword evidence="2" id="KW-0808">Transferase</keyword>
<evidence type="ECO:0000313" key="2">
    <source>
        <dbReference type="EMBL" id="PYE52724.1"/>
    </source>
</evidence>
<keyword evidence="3" id="KW-1185">Reference proteome</keyword>
<comment type="caution">
    <text evidence="2">The sequence shown here is derived from an EMBL/GenBank/DDBJ whole genome shotgun (WGS) entry which is preliminary data.</text>
</comment>
<dbReference type="InterPro" id="IPR051531">
    <property type="entry name" value="N-acetyltransferase"/>
</dbReference>
<feature type="domain" description="N-acetyltransferase" evidence="1">
    <location>
        <begin position="16"/>
        <end position="179"/>
    </location>
</feature>
<protein>
    <submittedName>
        <fullName evidence="2">RimJ/RimL family protein N-acetyltransferase</fullName>
    </submittedName>
</protein>